<gene>
    <name evidence="3" type="ORF">ACFPXP_14475</name>
</gene>
<dbReference type="InterPro" id="IPR007607">
    <property type="entry name" value="BacA/B"/>
</dbReference>
<comment type="caution">
    <text evidence="3">The sequence shown here is derived from an EMBL/GenBank/DDBJ whole genome shotgun (WGS) entry which is preliminary data.</text>
</comment>
<dbReference type="RefSeq" id="WP_379895018.1">
    <property type="nucleotide sequence ID" value="NZ_CBCSCT010000035.1"/>
</dbReference>
<organism evidence="3 4">
    <name type="scientific">Marinicrinis lubricantis</name>
    <dbReference type="NCBI Taxonomy" id="2086470"/>
    <lineage>
        <taxon>Bacteria</taxon>
        <taxon>Bacillati</taxon>
        <taxon>Bacillota</taxon>
        <taxon>Bacilli</taxon>
        <taxon>Bacillales</taxon>
        <taxon>Paenibacillaceae</taxon>
    </lineage>
</organism>
<name>A0ABW1IRD0_9BACL</name>
<evidence type="ECO:0000313" key="4">
    <source>
        <dbReference type="Proteomes" id="UP001596250"/>
    </source>
</evidence>
<dbReference type="PANTHER" id="PTHR35024">
    <property type="entry name" value="HYPOTHETICAL CYTOSOLIC PROTEIN"/>
    <property type="match status" value="1"/>
</dbReference>
<evidence type="ECO:0000313" key="3">
    <source>
        <dbReference type="EMBL" id="MFC5987608.1"/>
    </source>
</evidence>
<proteinExistence type="inferred from homology"/>
<evidence type="ECO:0000256" key="2">
    <source>
        <dbReference type="SAM" id="MobiDB-lite"/>
    </source>
</evidence>
<comment type="similarity">
    <text evidence="1">Belongs to the bactofilin family.</text>
</comment>
<feature type="region of interest" description="Disordered" evidence="2">
    <location>
        <begin position="1"/>
        <end position="20"/>
    </location>
</feature>
<dbReference type="Proteomes" id="UP001596250">
    <property type="component" value="Unassembled WGS sequence"/>
</dbReference>
<dbReference type="Pfam" id="PF04519">
    <property type="entry name" value="Bactofilin"/>
    <property type="match status" value="1"/>
</dbReference>
<sequence length="148" mass="15303">MLSKKNKEMNPNQTDTLIGEGSTVEGNIKSQAGLRIEGKVTGDIECTGDVTIGEKGSAHSNIKARNVINAGTIEGSVESKGTLNVTSTGKVIGDINVSSLIIAQGGIFQGSSTMELKAYSPQKLEEDSSAKKNGKEKSAASMQKASSG</sequence>
<dbReference type="PANTHER" id="PTHR35024:SF4">
    <property type="entry name" value="POLYMER-FORMING CYTOSKELETAL PROTEIN"/>
    <property type="match status" value="1"/>
</dbReference>
<feature type="region of interest" description="Disordered" evidence="2">
    <location>
        <begin position="119"/>
        <end position="148"/>
    </location>
</feature>
<protein>
    <submittedName>
        <fullName evidence="3">Polymer-forming cytoskeletal protein</fullName>
    </submittedName>
</protein>
<dbReference type="EMBL" id="JBHSQV010000167">
    <property type="protein sequence ID" value="MFC5987608.1"/>
    <property type="molecule type" value="Genomic_DNA"/>
</dbReference>
<evidence type="ECO:0000256" key="1">
    <source>
        <dbReference type="ARBA" id="ARBA00044755"/>
    </source>
</evidence>
<keyword evidence="4" id="KW-1185">Reference proteome</keyword>
<accession>A0ABW1IRD0</accession>
<feature type="compositionally biased region" description="Basic and acidic residues" evidence="2">
    <location>
        <begin position="123"/>
        <end position="138"/>
    </location>
</feature>
<reference evidence="4" key="1">
    <citation type="journal article" date="2019" name="Int. J. Syst. Evol. Microbiol.">
        <title>The Global Catalogue of Microorganisms (GCM) 10K type strain sequencing project: providing services to taxonomists for standard genome sequencing and annotation.</title>
        <authorList>
            <consortium name="The Broad Institute Genomics Platform"/>
            <consortium name="The Broad Institute Genome Sequencing Center for Infectious Disease"/>
            <person name="Wu L."/>
            <person name="Ma J."/>
        </authorList>
    </citation>
    <scope>NUCLEOTIDE SEQUENCE [LARGE SCALE GENOMIC DNA]</scope>
    <source>
        <strain evidence="4">CCM 8749</strain>
    </source>
</reference>